<sequence>MPRRGVAQLLPVAILIVVDAVECSPEQHAAGVVACHHEHTAQLDAGGVLAVVHGEIAPIEARHAFPGA</sequence>
<dbReference type="EMBL" id="LHUJ01000273">
    <property type="protein sequence ID" value="KOR42037.1"/>
    <property type="molecule type" value="Genomic_DNA"/>
</dbReference>
<protein>
    <submittedName>
        <fullName evidence="1">Uncharacterized protein</fullName>
    </submittedName>
</protein>
<gene>
    <name evidence="1" type="ORF">ADT25_16130</name>
</gene>
<evidence type="ECO:0000313" key="1">
    <source>
        <dbReference type="EMBL" id="KOR42037.1"/>
    </source>
</evidence>
<accession>A0AAP0ZKB6</accession>
<reference evidence="1 2" key="2">
    <citation type="submission" date="2015-09" db="EMBL/GenBank/DDBJ databases">
        <title>Draft genome sequence of Xanthomonas oryzae pv. USA str. X11-5A.</title>
        <authorList>
            <person name="Knight B.M."/>
            <person name="Roberts D.P."/>
            <person name="Lin D."/>
            <person name="Hari K."/>
            <person name="Fletcher J."/>
            <person name="Melcher U."/>
            <person name="Blagden T."/>
            <person name="Winegar R.A."/>
        </authorList>
    </citation>
    <scope>NUCLEOTIDE SEQUENCE [LARGE SCALE GENOMIC DNA]</scope>
    <source>
        <strain evidence="1 2">X11-5A</strain>
    </source>
</reference>
<name>A0AAP0ZKB6_9XANT</name>
<dbReference type="Proteomes" id="UP000036790">
    <property type="component" value="Unassembled WGS sequence"/>
</dbReference>
<comment type="caution">
    <text evidence="1">The sequence shown here is derived from an EMBL/GenBank/DDBJ whole genome shotgun (WGS) entry which is preliminary data.</text>
</comment>
<organism evidence="1 2">
    <name type="scientific">Xanthomonas oryzae</name>
    <dbReference type="NCBI Taxonomy" id="347"/>
    <lineage>
        <taxon>Bacteria</taxon>
        <taxon>Pseudomonadati</taxon>
        <taxon>Pseudomonadota</taxon>
        <taxon>Gammaproteobacteria</taxon>
        <taxon>Lysobacterales</taxon>
        <taxon>Lysobacteraceae</taxon>
        <taxon>Xanthomonas</taxon>
    </lineage>
</organism>
<proteinExistence type="predicted"/>
<dbReference type="AlphaFoldDB" id="A0AAP0ZKB6"/>
<reference evidence="1 2" key="1">
    <citation type="submission" date="2015-07" db="EMBL/GenBank/DDBJ databases">
        <authorList>
            <consortium name="Consortium for Microbial Forensics and Genomics (microFORGE)"/>
            <person name="Knight B.M."/>
            <person name="Roberts D.P."/>
            <person name="Lin D."/>
            <person name="Hari K."/>
            <person name="Fletcher J."/>
            <person name="Melcher U."/>
            <person name="Blagden T."/>
            <person name="Winegar R.A."/>
        </authorList>
    </citation>
    <scope>NUCLEOTIDE SEQUENCE [LARGE SCALE GENOMIC DNA]</scope>
    <source>
        <strain evidence="1 2">X11-5A</strain>
    </source>
</reference>
<evidence type="ECO:0000313" key="2">
    <source>
        <dbReference type="Proteomes" id="UP000036790"/>
    </source>
</evidence>